<reference evidence="3" key="2">
    <citation type="submission" date="2020-11" db="EMBL/GenBank/DDBJ databases">
        <authorList>
            <person name="Kafer S."/>
            <person name="Paraskevopoulou S."/>
            <person name="Zirkel F."/>
            <person name="Wieseke N."/>
            <person name="Donath A."/>
            <person name="Petersen M."/>
            <person name="Jones T.C."/>
            <person name="Liu S."/>
            <person name="Zhou X."/>
            <person name="Middendorf M."/>
            <person name="Junglen S."/>
            <person name="Misof B."/>
            <person name="Drosten C."/>
        </authorList>
    </citation>
    <scope>NUCLEOTIDE SEQUENCE</scope>
    <source>
        <strain evidence="3">OKIAV99</strain>
    </source>
</reference>
<feature type="coiled-coil region" evidence="1">
    <location>
        <begin position="386"/>
        <end position="413"/>
    </location>
</feature>
<protein>
    <submittedName>
        <fullName evidence="3">Uncharacterized protein</fullName>
    </submittedName>
</protein>
<reference evidence="3" key="1">
    <citation type="journal article" date="2019" name="PLoS Pathog.">
        <title>Re-assessing the diversity of negative strand RNA viruses in insects.</title>
        <authorList>
            <person name="Kafer S."/>
            <person name="Paraskevopoulou S."/>
            <person name="Zirkel F."/>
            <person name="Wieseke N."/>
            <person name="Donath A."/>
            <person name="Petersen M."/>
            <person name="Jones T.C."/>
            <person name="Liu S."/>
            <person name="Zhou X."/>
            <person name="Middendorf M."/>
            <person name="Junglen S."/>
            <person name="Misof B."/>
            <person name="Drosten C."/>
        </authorList>
    </citation>
    <scope>NUCLEOTIDE SEQUENCE</scope>
    <source>
        <strain evidence="3">OKIAV99</strain>
    </source>
</reference>
<feature type="region of interest" description="Disordered" evidence="2">
    <location>
        <begin position="211"/>
        <end position="309"/>
    </location>
</feature>
<keyword evidence="4" id="KW-1185">Reference proteome</keyword>
<organism evidence="3 4">
    <name type="scientific">Hymenopteran arli-related virus OKIAV99</name>
    <dbReference type="NCBI Taxonomy" id="2792566"/>
    <lineage>
        <taxon>Viruses</taxon>
        <taxon>Riboviria</taxon>
        <taxon>Orthornavirae</taxon>
        <taxon>Negarnaviricota</taxon>
        <taxon>Haploviricotina</taxon>
        <taxon>Monjiviricetes</taxon>
        <taxon>Mononegavirales</taxon>
        <taxon>Lispiviridae</taxon>
        <taxon>Phelinovirus</taxon>
        <taxon>Phelinovirus aphidis</taxon>
    </lineage>
</organism>
<dbReference type="Proteomes" id="UP000830452">
    <property type="component" value="Segment"/>
</dbReference>
<evidence type="ECO:0000256" key="1">
    <source>
        <dbReference type="SAM" id="Coils"/>
    </source>
</evidence>
<evidence type="ECO:0000256" key="2">
    <source>
        <dbReference type="SAM" id="MobiDB-lite"/>
    </source>
</evidence>
<evidence type="ECO:0000313" key="3">
    <source>
        <dbReference type="EMBL" id="QPL15342.1"/>
    </source>
</evidence>
<feature type="compositionally biased region" description="Polar residues" evidence="2">
    <location>
        <begin position="293"/>
        <end position="303"/>
    </location>
</feature>
<accession>A0AAE7P2J0</accession>
<name>A0AAE7P2J0_9MONO</name>
<dbReference type="RefSeq" id="YP_010800928.1">
    <property type="nucleotide sequence ID" value="NC_076921.1"/>
</dbReference>
<dbReference type="Gene3D" id="1.20.5.340">
    <property type="match status" value="1"/>
</dbReference>
<keyword evidence="1" id="KW-0175">Coiled coil</keyword>
<sequence>MITSVLVSIKDFFWSQVVGPQNSCPCCRFPRNIFYKAMSDVNYSQLIRAAFSAATPSGSATLTEEEIQRVHNHLVSKAKLGIAEARSLHPIELEFLYRYTPHSTVAEATSAKSKKSRTSEIEKLLTHMETVIEKDYPAVSMEVLGRVLDGYADQTSLKERIDNVARVRRAEIERRRMEETQVQLRVHAEGSLPAGPPLGVIDPLEVGMRTEIDETDPDPTEHPLTGAMTVDSSESEESREGQQSTSTPRPSVGLPPPNPPFSGLFDQDNTPPPFRPLGGTGTIPKYQPRGKPPSTSGAQQPTKATLRDDGTFSCVPSRYSEGIEWLGTRGYNLTDYERLMLALQYQIAGQVAQHDSRLTGLASQIEDLDKTQKRMCETLSGYVTGLNEMANKIVDLEKRVETCTHNVASLKQLVSLSSGKPSAPVPTPTPVYTTHPDAQLQGKAAARKTDLTGITSYLEYQCKYTPHLSKVHVEALTELFSMSNPVEIQNYSRQIGLPLTCPMIEYLATYDFF</sequence>
<dbReference type="GeneID" id="80539590"/>
<proteinExistence type="predicted"/>
<evidence type="ECO:0000313" key="4">
    <source>
        <dbReference type="Proteomes" id="UP000830452"/>
    </source>
</evidence>
<dbReference type="KEGG" id="vg:80539590"/>
<dbReference type="EMBL" id="MW288203">
    <property type="protein sequence ID" value="QPL15342.1"/>
    <property type="molecule type" value="Viral_cRNA"/>
</dbReference>